<dbReference type="GO" id="GO:0042803">
    <property type="term" value="F:protein homodimerization activity"/>
    <property type="evidence" value="ECO:0007669"/>
    <property type="project" value="InterPro"/>
</dbReference>
<evidence type="ECO:0000256" key="5">
    <source>
        <dbReference type="SAM" id="Coils"/>
    </source>
</evidence>
<dbReference type="Proteomes" id="UP000178179">
    <property type="component" value="Unassembled WGS sequence"/>
</dbReference>
<keyword evidence="3" id="KW-0963">Cytoplasm</keyword>
<protein>
    <recommendedName>
        <fullName evidence="3">Protein GrpE</fullName>
    </recommendedName>
    <alternativeName>
        <fullName evidence="3">HSP-70 cofactor</fullName>
    </alternativeName>
</protein>
<organism evidence="6 7">
    <name type="scientific">Candidatus Colwellbacteria bacterium GWA2_46_10</name>
    <dbReference type="NCBI Taxonomy" id="1797684"/>
    <lineage>
        <taxon>Bacteria</taxon>
        <taxon>Candidatus Colwelliibacteriota</taxon>
    </lineage>
</organism>
<dbReference type="GO" id="GO:0006457">
    <property type="term" value="P:protein folding"/>
    <property type="evidence" value="ECO:0007669"/>
    <property type="project" value="InterPro"/>
</dbReference>
<dbReference type="CDD" id="cd00446">
    <property type="entry name" value="GrpE"/>
    <property type="match status" value="1"/>
</dbReference>
<keyword evidence="2 3" id="KW-0143">Chaperone</keyword>
<name>A0A1G1YVX4_9BACT</name>
<keyword evidence="3" id="KW-0346">Stress response</keyword>
<dbReference type="Gene3D" id="3.90.20.20">
    <property type="match status" value="1"/>
</dbReference>
<comment type="subcellular location">
    <subcellularLocation>
        <location evidence="3">Cytoplasm</location>
    </subcellularLocation>
</comment>
<evidence type="ECO:0000256" key="3">
    <source>
        <dbReference type="HAMAP-Rule" id="MF_01151"/>
    </source>
</evidence>
<dbReference type="PANTHER" id="PTHR21237">
    <property type="entry name" value="GRPE PROTEIN"/>
    <property type="match status" value="1"/>
</dbReference>
<dbReference type="GO" id="GO:0051087">
    <property type="term" value="F:protein-folding chaperone binding"/>
    <property type="evidence" value="ECO:0007669"/>
    <property type="project" value="InterPro"/>
</dbReference>
<dbReference type="EMBL" id="MHIS01000013">
    <property type="protein sequence ID" value="OGY56533.1"/>
    <property type="molecule type" value="Genomic_DNA"/>
</dbReference>
<evidence type="ECO:0000313" key="7">
    <source>
        <dbReference type="Proteomes" id="UP000178179"/>
    </source>
</evidence>
<comment type="function">
    <text evidence="3">Participates actively in the response to hyperosmotic and heat shock by preventing the aggregation of stress-denatured proteins, in association with DnaK and GrpE. It is the nucleotide exchange factor for DnaK and may function as a thermosensor. Unfolded proteins bind initially to DnaJ; upon interaction with the DnaJ-bound protein, DnaK hydrolyzes its bound ATP, resulting in the formation of a stable complex. GrpE releases ADP from DnaK; ATP binding to DnaK triggers the release of the substrate protein, thus completing the reaction cycle. Several rounds of ATP-dependent interactions between DnaJ, DnaK and GrpE are required for fully efficient folding.</text>
</comment>
<sequence length="158" mass="18366">MPKEKDLKEDIEKLKGECEEYLNGWKRAKADLANYKKDELKRLEELVRFANEDIIRDLLNILDSFDLALQAMEKSGEVEKGVYLIQNQLEDLLRRRGLEKMDVQEGQLFDPSMHEAVMVTDGPDEKEGLIAEEIEKGYVLNGKVMRPAKVKVYKHQEK</sequence>
<dbReference type="PANTHER" id="PTHR21237:SF23">
    <property type="entry name" value="GRPE PROTEIN HOMOLOG, MITOCHONDRIAL"/>
    <property type="match status" value="1"/>
</dbReference>
<dbReference type="InterPro" id="IPR000740">
    <property type="entry name" value="GrpE"/>
</dbReference>
<dbReference type="InterPro" id="IPR009012">
    <property type="entry name" value="GrpE_head"/>
</dbReference>
<dbReference type="GO" id="GO:0051082">
    <property type="term" value="F:unfolded protein binding"/>
    <property type="evidence" value="ECO:0007669"/>
    <property type="project" value="TreeGrafter"/>
</dbReference>
<evidence type="ECO:0000256" key="4">
    <source>
        <dbReference type="RuleBase" id="RU004478"/>
    </source>
</evidence>
<dbReference type="Pfam" id="PF01025">
    <property type="entry name" value="GrpE"/>
    <property type="match status" value="1"/>
</dbReference>
<dbReference type="GO" id="GO:0005737">
    <property type="term" value="C:cytoplasm"/>
    <property type="evidence" value="ECO:0007669"/>
    <property type="project" value="UniProtKB-SubCell"/>
</dbReference>
<dbReference type="SUPFAM" id="SSF58014">
    <property type="entry name" value="Coiled-coil domain of nucleotide exchange factor GrpE"/>
    <property type="match status" value="1"/>
</dbReference>
<gene>
    <name evidence="3" type="primary">grpE</name>
    <name evidence="6" type="ORF">A2119_01300</name>
</gene>
<dbReference type="HAMAP" id="MF_01151">
    <property type="entry name" value="GrpE"/>
    <property type="match status" value="1"/>
</dbReference>
<dbReference type="Gene3D" id="2.30.22.10">
    <property type="entry name" value="Head domain of nucleotide exchange factor GrpE"/>
    <property type="match status" value="1"/>
</dbReference>
<evidence type="ECO:0000313" key="6">
    <source>
        <dbReference type="EMBL" id="OGY56533.1"/>
    </source>
</evidence>
<reference evidence="6 7" key="1">
    <citation type="journal article" date="2016" name="Nat. Commun.">
        <title>Thousands of microbial genomes shed light on interconnected biogeochemical processes in an aquifer system.</title>
        <authorList>
            <person name="Anantharaman K."/>
            <person name="Brown C.T."/>
            <person name="Hug L.A."/>
            <person name="Sharon I."/>
            <person name="Castelle C.J."/>
            <person name="Probst A.J."/>
            <person name="Thomas B.C."/>
            <person name="Singh A."/>
            <person name="Wilkins M.J."/>
            <person name="Karaoz U."/>
            <person name="Brodie E.L."/>
            <person name="Williams K.H."/>
            <person name="Hubbard S.S."/>
            <person name="Banfield J.F."/>
        </authorList>
    </citation>
    <scope>NUCLEOTIDE SEQUENCE [LARGE SCALE GENOMIC DNA]</scope>
</reference>
<comment type="subunit">
    <text evidence="3">Homodimer.</text>
</comment>
<dbReference type="GO" id="GO:0000774">
    <property type="term" value="F:adenyl-nucleotide exchange factor activity"/>
    <property type="evidence" value="ECO:0007669"/>
    <property type="project" value="InterPro"/>
</dbReference>
<dbReference type="AlphaFoldDB" id="A0A1G1YVX4"/>
<evidence type="ECO:0000256" key="2">
    <source>
        <dbReference type="ARBA" id="ARBA00023186"/>
    </source>
</evidence>
<proteinExistence type="inferred from homology"/>
<comment type="similarity">
    <text evidence="1 3 4">Belongs to the GrpE family.</text>
</comment>
<evidence type="ECO:0000256" key="1">
    <source>
        <dbReference type="ARBA" id="ARBA00009054"/>
    </source>
</evidence>
<dbReference type="PRINTS" id="PR00773">
    <property type="entry name" value="GRPEPROTEIN"/>
</dbReference>
<dbReference type="InterPro" id="IPR013805">
    <property type="entry name" value="GrpE_CC"/>
</dbReference>
<dbReference type="SUPFAM" id="SSF51064">
    <property type="entry name" value="Head domain of nucleotide exchange factor GrpE"/>
    <property type="match status" value="1"/>
</dbReference>
<feature type="coiled-coil region" evidence="5">
    <location>
        <begin position="4"/>
        <end position="53"/>
    </location>
</feature>
<keyword evidence="5" id="KW-0175">Coiled coil</keyword>
<accession>A0A1G1YVX4</accession>
<comment type="caution">
    <text evidence="6">The sequence shown here is derived from an EMBL/GenBank/DDBJ whole genome shotgun (WGS) entry which is preliminary data.</text>
</comment>